<keyword evidence="6 8" id="KW-1133">Transmembrane helix</keyword>
<gene>
    <name evidence="11" type="ORF">JIN84_15325</name>
</gene>
<dbReference type="InterPro" id="IPR040845">
    <property type="entry name" value="Arnt_C"/>
</dbReference>
<dbReference type="InterPro" id="IPR050297">
    <property type="entry name" value="LipidA_mod_glycosyltrf_83"/>
</dbReference>
<evidence type="ECO:0000313" key="11">
    <source>
        <dbReference type="EMBL" id="MBK1816994.1"/>
    </source>
</evidence>
<evidence type="ECO:0000259" key="9">
    <source>
        <dbReference type="Pfam" id="PF13231"/>
    </source>
</evidence>
<sequence length="515" mass="58079">MAATGDFVTPRLNGVQYFEKPPLVYWLSALTFRQFGVSEFTARLWGGIFAVLGVLLAYAAGRALYGRLSGVWAAIVLSTNIFYYVLSQIILLDMAVAVTITGCLLSFILAVREPRGRRRFWLFMGCYVFMALATLSKGLIGIAIPGAVMFFWLLLLNQWHKLMPFHPIAGTILLLAIAAPWHILAARTHPDFLNFYFVHEHWLRFTTRVHGRYEPWWFFLPMFFGGLFPWSVFISETWRTSVGSWKSRTLNSEAWFFLIWIVFIVGFFSISQSKLIPYILPVFPPAAVLIGRALAHAWRNQPEGGFFLAGRGFICFSFLLAVAVVIVPAPGDQPDLAARLPYFRAAAGFVLVAGMAGTIMGLRRKLPRLVIGSIVGTFVAVLVTVSIGAATFEKTSTRKFATMIKPILKPEDRVYSVGTYTQDLPVYLNRLIHVVDYRGELAYGIDAEPEMTSARFLNREDFPDDWNRPGDAYAVVRPKAYERWFLPKIPNHRVIARSARFVLVSKSVDPVQPQP</sequence>
<feature type="transmembrane region" description="Helical" evidence="8">
    <location>
        <begin position="369"/>
        <end position="392"/>
    </location>
</feature>
<organism evidence="11 12">
    <name type="scientific">Luteolibacter yonseiensis</name>
    <dbReference type="NCBI Taxonomy" id="1144680"/>
    <lineage>
        <taxon>Bacteria</taxon>
        <taxon>Pseudomonadati</taxon>
        <taxon>Verrucomicrobiota</taxon>
        <taxon>Verrucomicrobiia</taxon>
        <taxon>Verrucomicrobiales</taxon>
        <taxon>Verrucomicrobiaceae</taxon>
        <taxon>Luteolibacter</taxon>
    </lineage>
</organism>
<proteinExistence type="predicted"/>
<keyword evidence="3" id="KW-0328">Glycosyltransferase</keyword>
<feature type="domain" description="Aminoarabinose transferase C-terminal" evidence="10">
    <location>
        <begin position="401"/>
        <end position="506"/>
    </location>
</feature>
<feature type="transmembrane region" description="Helical" evidence="8">
    <location>
        <begin position="168"/>
        <end position="186"/>
    </location>
</feature>
<dbReference type="GO" id="GO:0010041">
    <property type="term" value="P:response to iron(III) ion"/>
    <property type="evidence" value="ECO:0007669"/>
    <property type="project" value="TreeGrafter"/>
</dbReference>
<comment type="caution">
    <text evidence="11">The sequence shown here is derived from an EMBL/GenBank/DDBJ whole genome shotgun (WGS) entry which is preliminary data.</text>
</comment>
<evidence type="ECO:0000256" key="7">
    <source>
        <dbReference type="ARBA" id="ARBA00023136"/>
    </source>
</evidence>
<keyword evidence="7 8" id="KW-0472">Membrane</keyword>
<keyword evidence="4" id="KW-0808">Transferase</keyword>
<feature type="transmembrane region" description="Helical" evidence="8">
    <location>
        <begin position="254"/>
        <end position="270"/>
    </location>
</feature>
<evidence type="ECO:0000256" key="3">
    <source>
        <dbReference type="ARBA" id="ARBA00022676"/>
    </source>
</evidence>
<dbReference type="Pfam" id="PF13231">
    <property type="entry name" value="PMT_2"/>
    <property type="match status" value="1"/>
</dbReference>
<keyword evidence="5 8" id="KW-0812">Transmembrane</keyword>
<feature type="transmembrane region" description="Helical" evidence="8">
    <location>
        <begin position="68"/>
        <end position="86"/>
    </location>
</feature>
<feature type="domain" description="Glycosyltransferase RgtA/B/C/D-like" evidence="9">
    <location>
        <begin position="20"/>
        <end position="182"/>
    </location>
</feature>
<feature type="transmembrane region" description="Helical" evidence="8">
    <location>
        <begin position="216"/>
        <end position="234"/>
    </location>
</feature>
<feature type="transmembrane region" description="Helical" evidence="8">
    <location>
        <begin position="139"/>
        <end position="156"/>
    </location>
</feature>
<keyword evidence="12" id="KW-1185">Reference proteome</keyword>
<accession>A0A934R8E8</accession>
<feature type="transmembrane region" description="Helical" evidence="8">
    <location>
        <begin position="42"/>
        <end position="61"/>
    </location>
</feature>
<feature type="transmembrane region" description="Helical" evidence="8">
    <location>
        <begin position="341"/>
        <end position="362"/>
    </location>
</feature>
<feature type="transmembrane region" description="Helical" evidence="8">
    <location>
        <begin position="92"/>
        <end position="111"/>
    </location>
</feature>
<evidence type="ECO:0000256" key="1">
    <source>
        <dbReference type="ARBA" id="ARBA00004651"/>
    </source>
</evidence>
<dbReference type="AlphaFoldDB" id="A0A934R8E8"/>
<dbReference type="GO" id="GO:0009103">
    <property type="term" value="P:lipopolysaccharide biosynthetic process"/>
    <property type="evidence" value="ECO:0007669"/>
    <property type="project" value="UniProtKB-ARBA"/>
</dbReference>
<feature type="transmembrane region" description="Helical" evidence="8">
    <location>
        <begin position="276"/>
        <end position="294"/>
    </location>
</feature>
<name>A0A934R8E8_9BACT</name>
<evidence type="ECO:0000256" key="6">
    <source>
        <dbReference type="ARBA" id="ARBA00022989"/>
    </source>
</evidence>
<dbReference type="GO" id="GO:0005886">
    <property type="term" value="C:plasma membrane"/>
    <property type="evidence" value="ECO:0007669"/>
    <property type="project" value="UniProtKB-SubCell"/>
</dbReference>
<evidence type="ECO:0000313" key="12">
    <source>
        <dbReference type="Proteomes" id="UP000600139"/>
    </source>
</evidence>
<dbReference type="InterPro" id="IPR038731">
    <property type="entry name" value="RgtA/B/C-like"/>
</dbReference>
<dbReference type="EMBL" id="JAENIK010000011">
    <property type="protein sequence ID" value="MBK1816994.1"/>
    <property type="molecule type" value="Genomic_DNA"/>
</dbReference>
<evidence type="ECO:0000256" key="8">
    <source>
        <dbReference type="SAM" id="Phobius"/>
    </source>
</evidence>
<evidence type="ECO:0000256" key="5">
    <source>
        <dbReference type="ARBA" id="ARBA00022692"/>
    </source>
</evidence>
<dbReference type="Proteomes" id="UP000600139">
    <property type="component" value="Unassembled WGS sequence"/>
</dbReference>
<evidence type="ECO:0000259" key="10">
    <source>
        <dbReference type="Pfam" id="PF18583"/>
    </source>
</evidence>
<reference evidence="11" key="1">
    <citation type="submission" date="2021-01" db="EMBL/GenBank/DDBJ databases">
        <title>Modified the classification status of verrucomicrobia.</title>
        <authorList>
            <person name="Feng X."/>
        </authorList>
    </citation>
    <scope>NUCLEOTIDE SEQUENCE</scope>
    <source>
        <strain evidence="11">JCM 18052</strain>
    </source>
</reference>
<dbReference type="GO" id="GO:0016763">
    <property type="term" value="F:pentosyltransferase activity"/>
    <property type="evidence" value="ECO:0007669"/>
    <property type="project" value="TreeGrafter"/>
</dbReference>
<evidence type="ECO:0000256" key="2">
    <source>
        <dbReference type="ARBA" id="ARBA00022475"/>
    </source>
</evidence>
<feature type="transmembrane region" description="Helical" evidence="8">
    <location>
        <begin position="118"/>
        <end position="133"/>
    </location>
</feature>
<dbReference type="PANTHER" id="PTHR33908">
    <property type="entry name" value="MANNOSYLTRANSFERASE YKCB-RELATED"/>
    <property type="match status" value="1"/>
</dbReference>
<keyword evidence="2" id="KW-1003">Cell membrane</keyword>
<comment type="subcellular location">
    <subcellularLocation>
        <location evidence="1">Cell membrane</location>
        <topology evidence="1">Multi-pass membrane protein</topology>
    </subcellularLocation>
</comment>
<protein>
    <submittedName>
        <fullName evidence="11">Glycosyltransferase family 39 protein</fullName>
    </submittedName>
</protein>
<evidence type="ECO:0000256" key="4">
    <source>
        <dbReference type="ARBA" id="ARBA00022679"/>
    </source>
</evidence>
<feature type="transmembrane region" description="Helical" evidence="8">
    <location>
        <begin position="306"/>
        <end position="329"/>
    </location>
</feature>
<dbReference type="Pfam" id="PF18583">
    <property type="entry name" value="Arnt_C"/>
    <property type="match status" value="1"/>
</dbReference>
<dbReference type="PANTHER" id="PTHR33908:SF3">
    <property type="entry name" value="UNDECAPRENYL PHOSPHATE-ALPHA-4-AMINO-4-DEOXY-L-ARABINOSE ARABINOSYL TRANSFERASE"/>
    <property type="match status" value="1"/>
</dbReference>